<dbReference type="PANTHER" id="PTHR41339:SF1">
    <property type="entry name" value="SECRETED PROTEIN"/>
    <property type="match status" value="1"/>
</dbReference>
<name>A0A1H7GUJ8_9SPHN</name>
<dbReference type="STRING" id="1855283.SAMN05216382_0370"/>
<organism evidence="3 4">
    <name type="scientific">Sphingomonas palmae</name>
    <dbReference type="NCBI Taxonomy" id="1855283"/>
    <lineage>
        <taxon>Bacteria</taxon>
        <taxon>Pseudomonadati</taxon>
        <taxon>Pseudomonadota</taxon>
        <taxon>Alphaproteobacteria</taxon>
        <taxon>Sphingomonadales</taxon>
        <taxon>Sphingomonadaceae</taxon>
        <taxon>Sphingomonas</taxon>
    </lineage>
</organism>
<dbReference type="Proteomes" id="UP000199214">
    <property type="component" value="Unassembled WGS sequence"/>
</dbReference>
<keyword evidence="4" id="KW-1185">Reference proteome</keyword>
<feature type="compositionally biased region" description="Polar residues" evidence="1">
    <location>
        <begin position="204"/>
        <end position="216"/>
    </location>
</feature>
<evidence type="ECO:0000313" key="3">
    <source>
        <dbReference type="EMBL" id="SEK41853.1"/>
    </source>
</evidence>
<proteinExistence type="predicted"/>
<feature type="chain" id="PRO_5011542232" evidence="2">
    <location>
        <begin position="22"/>
        <end position="530"/>
    </location>
</feature>
<feature type="signal peptide" evidence="2">
    <location>
        <begin position="1"/>
        <end position="21"/>
    </location>
</feature>
<keyword evidence="2" id="KW-0732">Signal</keyword>
<dbReference type="AlphaFoldDB" id="A0A1H7GUJ8"/>
<protein>
    <submittedName>
        <fullName evidence="3">Uncharacterized protein</fullName>
    </submittedName>
</protein>
<evidence type="ECO:0000256" key="1">
    <source>
        <dbReference type="SAM" id="MobiDB-lite"/>
    </source>
</evidence>
<sequence>MQNFKRASLMLMLGCATAALSACGADDIASPGEGVIVLPSPTPAPAPTPTPTPGTGTGLVTAAASCPTIAGPNPLVDRGTISGPTGTYRNCALPTRFTASTQLAKTTGVIYSLDGRVDVGTDQGATSTGYQVTLGIDPGVIIFASTGTAFLTVNRGNQINAVGTPTQPIIFTSRANVVGTNDATSQGQWGGVVLLGRAPITDCSEPSATPGSANCSRDTEGTSGALYGGAQPTDSSGRMSYTQIRYSGYALAPDRELQSLTPSGVGSGTQIDHFQSVNSSDDGIEVFGGRPNMNYLVISGADDDSLDTDVGYKGFIQYVIAIQRPGGSSGDAMIEHDSNGNEDATPRSNVRLANFTFIHHSKIGSDASVMLFRGGADYSLYNGVVVTDSGLPCVRINSATTVAPANAATDKAGPPSFTSVLLSGCNPAFSGTGGVTTDQVAAIFNGGRNNNAAFTSTLTSTFINGANETAATAVDPSSTSVVNSGGFFQSAPYVGAVRNASDTWYRNWTCNLSYADFGSSNGSCLSLPTT</sequence>
<dbReference type="RefSeq" id="WP_093002729.1">
    <property type="nucleotide sequence ID" value="NZ_FNZZ01000001.1"/>
</dbReference>
<dbReference type="OrthoDB" id="237393at2"/>
<dbReference type="PANTHER" id="PTHR41339">
    <property type="entry name" value="LIPL48"/>
    <property type="match status" value="1"/>
</dbReference>
<feature type="region of interest" description="Disordered" evidence="1">
    <location>
        <begin position="204"/>
        <end position="238"/>
    </location>
</feature>
<dbReference type="EMBL" id="FNZZ01000001">
    <property type="protein sequence ID" value="SEK41853.1"/>
    <property type="molecule type" value="Genomic_DNA"/>
</dbReference>
<dbReference type="PROSITE" id="PS51257">
    <property type="entry name" value="PROKAR_LIPOPROTEIN"/>
    <property type="match status" value="1"/>
</dbReference>
<evidence type="ECO:0000313" key="4">
    <source>
        <dbReference type="Proteomes" id="UP000199214"/>
    </source>
</evidence>
<evidence type="ECO:0000256" key="2">
    <source>
        <dbReference type="SAM" id="SignalP"/>
    </source>
</evidence>
<gene>
    <name evidence="3" type="ORF">SAMN05216382_0370</name>
</gene>
<reference evidence="4" key="1">
    <citation type="submission" date="2016-10" db="EMBL/GenBank/DDBJ databases">
        <authorList>
            <person name="Varghese N."/>
            <person name="Submissions S."/>
        </authorList>
    </citation>
    <scope>NUCLEOTIDE SEQUENCE [LARGE SCALE GENOMIC DNA]</scope>
    <source>
        <strain evidence="4">JS21-1</strain>
    </source>
</reference>
<accession>A0A1H7GUJ8</accession>